<dbReference type="eggNOG" id="KOG0017">
    <property type="taxonomic scope" value="Eukaryota"/>
</dbReference>
<keyword evidence="1" id="KW-1185">Reference proteome</keyword>
<sequence>MADTSSAWQSRDNDPQGDLNVIHLELHDHGQAIAELTTTINQLAKAQLQQVQSPKQVNAMEGVSMMLNKRRTNGPQVKNRMENYVQEDSGFDQDESYNEQDEEVIASSAKEEIPNNVDQSNDEIRIDIDDSVVETQEEVNPSKDNIIDIPELLVQKSRASLPKPPPPYPHRLAKQNGENQFKKFIQIMKSLSINVPLVEALEKCPLEDPGAFTIPCTIGSDEFAKSLCDLGASINLMPYSVFKTLGIGQPRPTSMRLQMADRTMKRPLGVIEDVFIRVDKFIISTDFVILDCEVDYEVTIILGRPFLDSGKVLCDVEAGTLTFRVGDEKVDFTLVVLQKRKKDIGWILADIRG</sequence>
<dbReference type="RefSeq" id="XP_009776851.1">
    <property type="nucleotide sequence ID" value="XM_009778549.1"/>
</dbReference>
<dbReference type="Proteomes" id="UP000189701">
    <property type="component" value="Unplaced"/>
</dbReference>
<dbReference type="PANTHER" id="PTHR33067">
    <property type="entry name" value="RNA-DIRECTED DNA POLYMERASE-RELATED"/>
    <property type="match status" value="1"/>
</dbReference>
<dbReference type="InterPro" id="IPR021109">
    <property type="entry name" value="Peptidase_aspartic_dom_sf"/>
</dbReference>
<protein>
    <submittedName>
        <fullName evidence="2">Uncharacterized protein LOC104226534</fullName>
    </submittedName>
</protein>
<dbReference type="CDD" id="cd00303">
    <property type="entry name" value="retropepsin_like"/>
    <property type="match status" value="1"/>
</dbReference>
<name>A0A1U7WHW1_NICSY</name>
<reference evidence="1" key="1">
    <citation type="journal article" date="2013" name="Genome Biol.">
        <title>Reference genomes and transcriptomes of Nicotiana sylvestris and Nicotiana tomentosiformis.</title>
        <authorList>
            <person name="Sierro N."/>
            <person name="Battey J.N."/>
            <person name="Ouadi S."/>
            <person name="Bovet L."/>
            <person name="Goepfert S."/>
            <person name="Bakaher N."/>
            <person name="Peitsch M.C."/>
            <person name="Ivanov N.V."/>
        </authorList>
    </citation>
    <scope>NUCLEOTIDE SEQUENCE [LARGE SCALE GENOMIC DNA]</scope>
</reference>
<dbReference type="AlphaFoldDB" id="A0A1U7WHW1"/>
<accession>A0A1U7WHW1</accession>
<dbReference type="Gene3D" id="2.40.70.10">
    <property type="entry name" value="Acid Proteases"/>
    <property type="match status" value="1"/>
</dbReference>
<reference evidence="2" key="2">
    <citation type="submission" date="2025-08" db="UniProtKB">
        <authorList>
            <consortium name="RefSeq"/>
        </authorList>
    </citation>
    <scope>IDENTIFICATION</scope>
    <source>
        <tissue evidence="2">Leaf</tissue>
    </source>
</reference>
<gene>
    <name evidence="2" type="primary">LOC104226534</name>
</gene>
<proteinExistence type="predicted"/>
<organism evidence="1 2">
    <name type="scientific">Nicotiana sylvestris</name>
    <name type="common">Wood tobacco</name>
    <name type="synonym">South American tobacco</name>
    <dbReference type="NCBI Taxonomy" id="4096"/>
    <lineage>
        <taxon>Eukaryota</taxon>
        <taxon>Viridiplantae</taxon>
        <taxon>Streptophyta</taxon>
        <taxon>Embryophyta</taxon>
        <taxon>Tracheophyta</taxon>
        <taxon>Spermatophyta</taxon>
        <taxon>Magnoliopsida</taxon>
        <taxon>eudicotyledons</taxon>
        <taxon>Gunneridae</taxon>
        <taxon>Pentapetalae</taxon>
        <taxon>asterids</taxon>
        <taxon>lamiids</taxon>
        <taxon>Solanales</taxon>
        <taxon>Solanaceae</taxon>
        <taxon>Nicotianoideae</taxon>
        <taxon>Nicotianeae</taxon>
        <taxon>Nicotiana</taxon>
    </lineage>
</organism>
<evidence type="ECO:0000313" key="2">
    <source>
        <dbReference type="RefSeq" id="XP_009776851.1"/>
    </source>
</evidence>
<evidence type="ECO:0000313" key="1">
    <source>
        <dbReference type="Proteomes" id="UP000189701"/>
    </source>
</evidence>
<dbReference type="PANTHER" id="PTHR33067:SF9">
    <property type="entry name" value="RNA-DIRECTED DNA POLYMERASE"/>
    <property type="match status" value="1"/>
</dbReference>